<comment type="subcellular location">
    <subcellularLocation>
        <location evidence="1">Membrane</location>
        <topology evidence="1">Multi-pass membrane protein</topology>
    </subcellularLocation>
</comment>
<comment type="similarity">
    <text evidence="2">Belongs to the monovalent cation:proton antiporter 2 (CPA2) transporter (TC 2.A.37) family.</text>
</comment>
<keyword evidence="5 7" id="KW-1133">Transmembrane helix</keyword>
<evidence type="ECO:0000256" key="6">
    <source>
        <dbReference type="ARBA" id="ARBA00023136"/>
    </source>
</evidence>
<dbReference type="PROSITE" id="PS51201">
    <property type="entry name" value="RCK_N"/>
    <property type="match status" value="1"/>
</dbReference>
<keyword evidence="3" id="KW-0813">Transport</keyword>
<dbReference type="Gene3D" id="1.20.1530.20">
    <property type="match status" value="1"/>
</dbReference>
<dbReference type="GO" id="GO:0006813">
    <property type="term" value="P:potassium ion transport"/>
    <property type="evidence" value="ECO:0007669"/>
    <property type="project" value="InterPro"/>
</dbReference>
<dbReference type="GO" id="GO:0015297">
    <property type="term" value="F:antiporter activity"/>
    <property type="evidence" value="ECO:0007669"/>
    <property type="project" value="InterPro"/>
</dbReference>
<feature type="transmembrane region" description="Helical" evidence="7">
    <location>
        <begin position="259"/>
        <end position="278"/>
    </location>
</feature>
<dbReference type="AlphaFoldDB" id="A0A0G0I2Z0"/>
<accession>A0A0G0I2Z0</accession>
<organism evidence="9 10">
    <name type="scientific">Candidatus Woesebacteria bacterium GW2011_GWA1_37_8</name>
    <dbReference type="NCBI Taxonomy" id="1618546"/>
    <lineage>
        <taxon>Bacteria</taxon>
        <taxon>Candidatus Woeseibacteriota</taxon>
    </lineage>
</organism>
<feature type="transmembrane region" description="Helical" evidence="7">
    <location>
        <begin position="81"/>
        <end position="105"/>
    </location>
</feature>
<evidence type="ECO:0000256" key="1">
    <source>
        <dbReference type="ARBA" id="ARBA00004141"/>
    </source>
</evidence>
<reference evidence="9 10" key="1">
    <citation type="journal article" date="2015" name="Nature">
        <title>rRNA introns, odd ribosomes, and small enigmatic genomes across a large radiation of phyla.</title>
        <authorList>
            <person name="Brown C.T."/>
            <person name="Hug L.A."/>
            <person name="Thomas B.C."/>
            <person name="Sharon I."/>
            <person name="Castelle C.J."/>
            <person name="Singh A."/>
            <person name="Wilkins M.J."/>
            <person name="Williams K.H."/>
            <person name="Banfield J.F."/>
        </authorList>
    </citation>
    <scope>NUCLEOTIDE SEQUENCE [LARGE SCALE GENOMIC DNA]</scope>
</reference>
<evidence type="ECO:0000313" key="9">
    <source>
        <dbReference type="EMBL" id="KKQ45305.1"/>
    </source>
</evidence>
<evidence type="ECO:0000256" key="7">
    <source>
        <dbReference type="SAM" id="Phobius"/>
    </source>
</evidence>
<comment type="caution">
    <text evidence="9">The sequence shown here is derived from an EMBL/GenBank/DDBJ whole genome shotgun (WGS) entry which is preliminary data.</text>
</comment>
<feature type="transmembrane region" description="Helical" evidence="7">
    <location>
        <begin position="320"/>
        <end position="343"/>
    </location>
</feature>
<dbReference type="Gene3D" id="3.40.50.720">
    <property type="entry name" value="NAD(P)-binding Rossmann-like Domain"/>
    <property type="match status" value="1"/>
</dbReference>
<protein>
    <submittedName>
        <fullName evidence="9">Sodium/hydrogen exchanger</fullName>
    </submittedName>
</protein>
<feature type="transmembrane region" description="Helical" evidence="7">
    <location>
        <begin position="50"/>
        <end position="69"/>
    </location>
</feature>
<sequence length="561" mass="61761">MDFSQISILFVVASAFALIARYFKQPLIVGYLFAGIFLNLTGIIKEPATLKSFSQIGVALLLFLLGLEVKLSEFSAIGKHALYVGVGQIFITSFIGILFCLVLGFSLSSSFFIAIALTFSSTIVLVKLLSEKKDLSSLYGRMAVGIMLIQDFFAIAALIFLTSQAGKMTTLQYFLLPLKFVILIFVVFYLSKKIIPFLFEKVAQNSSELLFVISISWALGFSALVAYPLGLSLEVGGFLAGLALSNLPENMQIGSRARPLKDFFLILFFLNLGMVFAFDRGVLGEIAFPALILSVFVLIGSPIIIMSLMGILGYKKRTSFLTGISIAQISEFSLILVAIAQGMGKLSDTVVSLVLLVGIITMTTSTYAIMHAEKLFKAISSFLNIFERKNVKERALLKKSLLSKHIILIGCHRTGSAIARFLIKKSVEFVIVDFDPKVYAKMSADGVAVVLGDVSDPEILEAANAENSKMIISTISNLEDDMYILEYIRKLEDKPATIFTATSKSDAMNLYQKGATFVLLPEMLAGEYIRNLLRGNQFNKQNLIKSGKFYYERVIVSKQSI</sequence>
<evidence type="ECO:0000256" key="5">
    <source>
        <dbReference type="ARBA" id="ARBA00022989"/>
    </source>
</evidence>
<dbReference type="Pfam" id="PF02254">
    <property type="entry name" value="TrkA_N"/>
    <property type="match status" value="1"/>
</dbReference>
<keyword evidence="6 7" id="KW-0472">Membrane</keyword>
<dbReference type="PANTHER" id="PTHR42751">
    <property type="entry name" value="SODIUM/HYDROGEN EXCHANGER FAMILY/TRKA DOMAIN PROTEIN"/>
    <property type="match status" value="1"/>
</dbReference>
<evidence type="ECO:0000256" key="4">
    <source>
        <dbReference type="ARBA" id="ARBA00022692"/>
    </source>
</evidence>
<evidence type="ECO:0000256" key="3">
    <source>
        <dbReference type="ARBA" id="ARBA00022448"/>
    </source>
</evidence>
<feature type="domain" description="RCK N-terminal" evidence="8">
    <location>
        <begin position="403"/>
        <end position="520"/>
    </location>
</feature>
<feature type="transmembrane region" description="Helical" evidence="7">
    <location>
        <begin position="142"/>
        <end position="161"/>
    </location>
</feature>
<dbReference type="InterPro" id="IPR003148">
    <property type="entry name" value="RCK_N"/>
</dbReference>
<feature type="transmembrane region" description="Helical" evidence="7">
    <location>
        <begin position="290"/>
        <end position="313"/>
    </location>
</feature>
<dbReference type="GO" id="GO:1902600">
    <property type="term" value="P:proton transmembrane transport"/>
    <property type="evidence" value="ECO:0007669"/>
    <property type="project" value="InterPro"/>
</dbReference>
<proteinExistence type="inferred from homology"/>
<feature type="transmembrane region" description="Helical" evidence="7">
    <location>
        <begin position="6"/>
        <end position="23"/>
    </location>
</feature>
<dbReference type="SUPFAM" id="SSF51735">
    <property type="entry name" value="NAD(P)-binding Rossmann-fold domains"/>
    <property type="match status" value="1"/>
</dbReference>
<dbReference type="Proteomes" id="UP000034603">
    <property type="component" value="Unassembled WGS sequence"/>
</dbReference>
<gene>
    <name evidence="9" type="ORF">US62_C0017G0024</name>
</gene>
<keyword evidence="4 7" id="KW-0812">Transmembrane</keyword>
<feature type="transmembrane region" description="Helical" evidence="7">
    <location>
        <begin position="173"/>
        <end position="190"/>
    </location>
</feature>
<dbReference type="EMBL" id="LBTR01000017">
    <property type="protein sequence ID" value="KKQ45305.1"/>
    <property type="molecule type" value="Genomic_DNA"/>
</dbReference>
<evidence type="ECO:0000259" key="8">
    <source>
        <dbReference type="PROSITE" id="PS51201"/>
    </source>
</evidence>
<dbReference type="InterPro" id="IPR038770">
    <property type="entry name" value="Na+/solute_symporter_sf"/>
</dbReference>
<name>A0A0G0I2Z0_9BACT</name>
<dbReference type="InterPro" id="IPR006153">
    <property type="entry name" value="Cation/H_exchanger_TM"/>
</dbReference>
<feature type="transmembrane region" description="Helical" evidence="7">
    <location>
        <begin position="111"/>
        <end position="130"/>
    </location>
</feature>
<evidence type="ECO:0000313" key="10">
    <source>
        <dbReference type="Proteomes" id="UP000034603"/>
    </source>
</evidence>
<feature type="transmembrane region" description="Helical" evidence="7">
    <location>
        <begin position="349"/>
        <end position="370"/>
    </location>
</feature>
<dbReference type="PANTHER" id="PTHR42751:SF3">
    <property type="entry name" value="SODIUM_GLUTAMATE SYMPORTER"/>
    <property type="match status" value="1"/>
</dbReference>
<dbReference type="Pfam" id="PF00999">
    <property type="entry name" value="Na_H_Exchanger"/>
    <property type="match status" value="1"/>
</dbReference>
<feature type="transmembrane region" description="Helical" evidence="7">
    <location>
        <begin position="28"/>
        <end position="44"/>
    </location>
</feature>
<dbReference type="GO" id="GO:0016020">
    <property type="term" value="C:membrane"/>
    <property type="evidence" value="ECO:0007669"/>
    <property type="project" value="UniProtKB-SubCell"/>
</dbReference>
<evidence type="ECO:0000256" key="2">
    <source>
        <dbReference type="ARBA" id="ARBA00005551"/>
    </source>
</evidence>
<dbReference type="InterPro" id="IPR036291">
    <property type="entry name" value="NAD(P)-bd_dom_sf"/>
</dbReference>